<gene>
    <name evidence="3" type="ORF">L0U88_06025</name>
</gene>
<comment type="caution">
    <text evidence="3">The sequence shown here is derived from an EMBL/GenBank/DDBJ whole genome shotgun (WGS) entry which is preliminary data.</text>
</comment>
<dbReference type="Pfam" id="PF00561">
    <property type="entry name" value="Abhydrolase_1"/>
    <property type="match status" value="1"/>
</dbReference>
<keyword evidence="4" id="KW-1185">Reference proteome</keyword>
<proteinExistence type="predicted"/>
<protein>
    <submittedName>
        <fullName evidence="3">Alpha/beta hydrolase</fullName>
    </submittedName>
</protein>
<keyword evidence="1 3" id="KW-0378">Hydrolase</keyword>
<sequence length="279" mass="31470">MIRLLIFFLFLSFGLSVSSQVINYGNNPQAGKYLLVEDATLYYEVYGTGKPLLLLHGDTFGYITEFEQYIPILAKEFKVIIPAMRGHGKSEIGTKKYSYKLFAQDVLAILHKEEIDKIAIMGFSAGATTACYLAAYYPESIKKAVVLAGAIDTSSYKPGILNDLKSKTGDAYEQMLPELVKDRKKLMPKPNSFNELIQKLKEAWLQPVYVEEVKLKEVKCPVLIVGGDRDEYMAVENFDRIHQLIPTSQLAILPNCNHIGLLFYPEMVKLIVLPFLLND</sequence>
<dbReference type="PRINTS" id="PR00111">
    <property type="entry name" value="ABHYDROLASE"/>
</dbReference>
<dbReference type="InterPro" id="IPR050266">
    <property type="entry name" value="AB_hydrolase_sf"/>
</dbReference>
<dbReference type="SUPFAM" id="SSF53474">
    <property type="entry name" value="alpha/beta-Hydrolases"/>
    <property type="match status" value="1"/>
</dbReference>
<evidence type="ECO:0000256" key="1">
    <source>
        <dbReference type="ARBA" id="ARBA00022801"/>
    </source>
</evidence>
<dbReference type="Proteomes" id="UP001200145">
    <property type="component" value="Unassembled WGS sequence"/>
</dbReference>
<evidence type="ECO:0000313" key="3">
    <source>
        <dbReference type="EMBL" id="MCF1714179.1"/>
    </source>
</evidence>
<evidence type="ECO:0000313" key="4">
    <source>
        <dbReference type="Proteomes" id="UP001200145"/>
    </source>
</evidence>
<dbReference type="Gene3D" id="3.40.50.1820">
    <property type="entry name" value="alpha/beta hydrolase"/>
    <property type="match status" value="1"/>
</dbReference>
<accession>A0ABS9BEP6</accession>
<dbReference type="GO" id="GO:0016787">
    <property type="term" value="F:hydrolase activity"/>
    <property type="evidence" value="ECO:0007669"/>
    <property type="project" value="UniProtKB-KW"/>
</dbReference>
<dbReference type="RefSeq" id="WP_234864706.1">
    <property type="nucleotide sequence ID" value="NZ_JAKEVY010000001.1"/>
</dbReference>
<feature type="domain" description="AB hydrolase-1" evidence="2">
    <location>
        <begin position="51"/>
        <end position="162"/>
    </location>
</feature>
<dbReference type="EMBL" id="JAKEVY010000001">
    <property type="protein sequence ID" value="MCF1714179.1"/>
    <property type="molecule type" value="Genomic_DNA"/>
</dbReference>
<dbReference type="PANTHER" id="PTHR43798">
    <property type="entry name" value="MONOACYLGLYCEROL LIPASE"/>
    <property type="match status" value="1"/>
</dbReference>
<dbReference type="InterPro" id="IPR029058">
    <property type="entry name" value="AB_hydrolase_fold"/>
</dbReference>
<name>A0ABS9BEP6_9BACT</name>
<organism evidence="3 4">
    <name type="scientific">Flavihumibacter fluminis</name>
    <dbReference type="NCBI Taxonomy" id="2909236"/>
    <lineage>
        <taxon>Bacteria</taxon>
        <taxon>Pseudomonadati</taxon>
        <taxon>Bacteroidota</taxon>
        <taxon>Chitinophagia</taxon>
        <taxon>Chitinophagales</taxon>
        <taxon>Chitinophagaceae</taxon>
        <taxon>Flavihumibacter</taxon>
    </lineage>
</organism>
<dbReference type="PANTHER" id="PTHR43798:SF31">
    <property type="entry name" value="AB HYDROLASE SUPERFAMILY PROTEIN YCLE"/>
    <property type="match status" value="1"/>
</dbReference>
<evidence type="ECO:0000259" key="2">
    <source>
        <dbReference type="Pfam" id="PF00561"/>
    </source>
</evidence>
<dbReference type="InterPro" id="IPR000073">
    <property type="entry name" value="AB_hydrolase_1"/>
</dbReference>
<reference evidence="3 4" key="1">
    <citation type="submission" date="2022-01" db="EMBL/GenBank/DDBJ databases">
        <title>Flavihumibacter sp. nov., isolated from sediment of a river.</title>
        <authorList>
            <person name="Liu H."/>
        </authorList>
    </citation>
    <scope>NUCLEOTIDE SEQUENCE [LARGE SCALE GENOMIC DNA]</scope>
    <source>
        <strain evidence="3 4">RY-1</strain>
    </source>
</reference>